<evidence type="ECO:0000256" key="12">
    <source>
        <dbReference type="SAM" id="MobiDB-lite"/>
    </source>
</evidence>
<dbReference type="InterPro" id="IPR011009">
    <property type="entry name" value="Kinase-like_dom_sf"/>
</dbReference>
<evidence type="ECO:0000313" key="16">
    <source>
        <dbReference type="EMBL" id="RZF46379.1"/>
    </source>
</evidence>
<comment type="similarity">
    <text evidence="11">Belongs to the protein kinase superfamily. Tyr protein kinase family.</text>
</comment>
<dbReference type="SUPFAM" id="SSF55550">
    <property type="entry name" value="SH2 domain"/>
    <property type="match status" value="1"/>
</dbReference>
<dbReference type="Gene3D" id="3.30.200.20">
    <property type="entry name" value="Phosphorylase Kinase, domain 1"/>
    <property type="match status" value="1"/>
</dbReference>
<proteinExistence type="inferred from homology"/>
<evidence type="ECO:0000256" key="11">
    <source>
        <dbReference type="RuleBase" id="RU362096"/>
    </source>
</evidence>
<dbReference type="EMBL" id="QKKF02006330">
    <property type="protein sequence ID" value="RZF46379.1"/>
    <property type="molecule type" value="Genomic_DNA"/>
</dbReference>
<dbReference type="OrthoDB" id="98077at2759"/>
<dbReference type="InterPro" id="IPR017441">
    <property type="entry name" value="Protein_kinase_ATP_BS"/>
</dbReference>
<dbReference type="Pfam" id="PF00018">
    <property type="entry name" value="SH3_1"/>
    <property type="match status" value="1"/>
</dbReference>
<evidence type="ECO:0000256" key="9">
    <source>
        <dbReference type="PROSITE-ProRule" id="PRU00192"/>
    </source>
</evidence>
<dbReference type="PRINTS" id="PR00401">
    <property type="entry name" value="SH2DOMAIN"/>
</dbReference>
<dbReference type="FunFam" id="2.30.30.40:FF:000010">
    <property type="entry name" value="Tyrosine-protein kinase"/>
    <property type="match status" value="1"/>
</dbReference>
<protein>
    <recommendedName>
        <fullName evidence="11">Tyrosine-protein kinase</fullName>
        <ecNumber evidence="11">2.7.10.2</ecNumber>
    </recommendedName>
</protein>
<keyword evidence="5 10" id="KW-0067">ATP-binding</keyword>
<evidence type="ECO:0000256" key="8">
    <source>
        <dbReference type="PROSITE-ProRule" id="PRU00191"/>
    </source>
</evidence>
<dbReference type="SUPFAM" id="SSF56112">
    <property type="entry name" value="Protein kinase-like (PK-like)"/>
    <property type="match status" value="1"/>
</dbReference>
<dbReference type="PROSITE" id="PS50002">
    <property type="entry name" value="SH3"/>
    <property type="match status" value="1"/>
</dbReference>
<dbReference type="InterPro" id="IPR001245">
    <property type="entry name" value="Ser-Thr/Tyr_kinase_cat_dom"/>
</dbReference>
<dbReference type="Proteomes" id="UP000291343">
    <property type="component" value="Unassembled WGS sequence"/>
</dbReference>
<dbReference type="EC" id="2.7.10.2" evidence="11"/>
<dbReference type="Gene3D" id="1.10.510.10">
    <property type="entry name" value="Transferase(Phosphotransferase) domain 1"/>
    <property type="match status" value="1"/>
</dbReference>
<comment type="catalytic activity">
    <reaction evidence="11">
        <text>L-tyrosyl-[protein] + ATP = O-phospho-L-tyrosyl-[protein] + ADP + H(+)</text>
        <dbReference type="Rhea" id="RHEA:10596"/>
        <dbReference type="Rhea" id="RHEA-COMP:10136"/>
        <dbReference type="Rhea" id="RHEA-COMP:20101"/>
        <dbReference type="ChEBI" id="CHEBI:15378"/>
        <dbReference type="ChEBI" id="CHEBI:30616"/>
        <dbReference type="ChEBI" id="CHEBI:46858"/>
        <dbReference type="ChEBI" id="CHEBI:61978"/>
        <dbReference type="ChEBI" id="CHEBI:456216"/>
        <dbReference type="EC" id="2.7.10.2"/>
    </reaction>
</comment>
<evidence type="ECO:0000259" key="13">
    <source>
        <dbReference type="PROSITE" id="PS50001"/>
    </source>
</evidence>
<feature type="compositionally biased region" description="Pro residues" evidence="12">
    <location>
        <begin position="81"/>
        <end position="103"/>
    </location>
</feature>
<dbReference type="FunFam" id="3.30.200.20:FF:000037">
    <property type="entry name" value="Tyrosine-protein kinase"/>
    <property type="match status" value="1"/>
</dbReference>
<dbReference type="STRING" id="195883.A0A482XLY3"/>
<dbReference type="PROSITE" id="PS00107">
    <property type="entry name" value="PROTEIN_KINASE_ATP"/>
    <property type="match status" value="1"/>
</dbReference>
<evidence type="ECO:0000256" key="1">
    <source>
        <dbReference type="ARBA" id="ARBA00022443"/>
    </source>
</evidence>
<dbReference type="Pfam" id="PF00017">
    <property type="entry name" value="SH2"/>
    <property type="match status" value="1"/>
</dbReference>
<keyword evidence="4 11" id="KW-0418">Kinase</keyword>
<dbReference type="PROSITE" id="PS50001">
    <property type="entry name" value="SH2"/>
    <property type="match status" value="1"/>
</dbReference>
<keyword evidence="3 10" id="KW-0547">Nucleotide-binding</keyword>
<reference evidence="16 17" key="1">
    <citation type="journal article" date="2017" name="Gigascience">
        <title>Genome sequence of the small brown planthopper, Laodelphax striatellus.</title>
        <authorList>
            <person name="Zhu J."/>
            <person name="Jiang F."/>
            <person name="Wang X."/>
            <person name="Yang P."/>
            <person name="Bao Y."/>
            <person name="Zhao W."/>
            <person name="Wang W."/>
            <person name="Lu H."/>
            <person name="Wang Q."/>
            <person name="Cui N."/>
            <person name="Li J."/>
            <person name="Chen X."/>
            <person name="Luo L."/>
            <person name="Yu J."/>
            <person name="Kang L."/>
            <person name="Cui F."/>
        </authorList>
    </citation>
    <scope>NUCLEOTIDE SEQUENCE [LARGE SCALE GENOMIC DNA]</scope>
    <source>
        <strain evidence="16">Lst14</strain>
    </source>
</reference>
<feature type="region of interest" description="Disordered" evidence="12">
    <location>
        <begin position="1"/>
        <end position="43"/>
    </location>
</feature>
<dbReference type="GO" id="GO:0002009">
    <property type="term" value="P:morphogenesis of an epithelium"/>
    <property type="evidence" value="ECO:0007669"/>
    <property type="project" value="UniProtKB-ARBA"/>
</dbReference>
<accession>A0A482XLY3</accession>
<dbReference type="SUPFAM" id="SSF50044">
    <property type="entry name" value="SH3-domain"/>
    <property type="match status" value="1"/>
</dbReference>
<dbReference type="Pfam" id="PF07714">
    <property type="entry name" value="PK_Tyr_Ser-Thr"/>
    <property type="match status" value="1"/>
</dbReference>
<dbReference type="InterPro" id="IPR050198">
    <property type="entry name" value="Non-receptor_tyrosine_kinases"/>
</dbReference>
<dbReference type="InterPro" id="IPR000719">
    <property type="entry name" value="Prot_kinase_dom"/>
</dbReference>
<organism evidence="16 17">
    <name type="scientific">Laodelphax striatellus</name>
    <name type="common">Small brown planthopper</name>
    <name type="synonym">Delphax striatella</name>
    <dbReference type="NCBI Taxonomy" id="195883"/>
    <lineage>
        <taxon>Eukaryota</taxon>
        <taxon>Metazoa</taxon>
        <taxon>Ecdysozoa</taxon>
        <taxon>Arthropoda</taxon>
        <taxon>Hexapoda</taxon>
        <taxon>Insecta</taxon>
        <taxon>Pterygota</taxon>
        <taxon>Neoptera</taxon>
        <taxon>Paraneoptera</taxon>
        <taxon>Hemiptera</taxon>
        <taxon>Auchenorrhyncha</taxon>
        <taxon>Fulgoroidea</taxon>
        <taxon>Delphacidae</taxon>
        <taxon>Criomorphinae</taxon>
        <taxon>Laodelphax</taxon>
    </lineage>
</organism>
<dbReference type="PROSITE" id="PS50011">
    <property type="entry name" value="PROTEIN_KINASE_DOM"/>
    <property type="match status" value="1"/>
</dbReference>
<evidence type="ECO:0000256" key="3">
    <source>
        <dbReference type="ARBA" id="ARBA00022741"/>
    </source>
</evidence>
<dbReference type="PANTHER" id="PTHR24418">
    <property type="entry name" value="TYROSINE-PROTEIN KINASE"/>
    <property type="match status" value="1"/>
</dbReference>
<sequence length="388" mass="43369">MGNQPNKERVSVGSLTVRTQRKPRVTKDGRHQGSNIFTEHSGKFPVTVPSMNVYSSELTSNHSQWAVSPLLQALLQSRPLPHIPDLPDSDPPPPSSGQPPPPGGGAECGGGSLAPNRWTSKENLLAAQEDDDPQLFVALYDFQAGGENQLSLKKGEQVRILSYNKSGEWCEAHSGGGQVGWVPSNYVTPVNSLEKHSWYHGPISRNAAEYLLSSGINGSFLVRESESSPGQRSISLRYEGRVYHYRINEDNDGKPDEWEINRTDIVMRHKLGGGQYGDVYEAVWKRYNMTVAVKTLKEDTMALKDFLEEAAIMKEMKHPNLVQLLGVCTREPPFYIITEFMSKGNLLDYLRHGNKELINAVVLMYMATQIASGMSYLESRCFIHRSRY</sequence>
<evidence type="ECO:0000256" key="10">
    <source>
        <dbReference type="PROSITE-ProRule" id="PRU10141"/>
    </source>
</evidence>
<dbReference type="GO" id="GO:0004715">
    <property type="term" value="F:non-membrane spanning protein tyrosine kinase activity"/>
    <property type="evidence" value="ECO:0007669"/>
    <property type="project" value="UniProtKB-EC"/>
</dbReference>
<dbReference type="InterPro" id="IPR036860">
    <property type="entry name" value="SH2_dom_sf"/>
</dbReference>
<keyword evidence="1 9" id="KW-0728">SH3 domain</keyword>
<comment type="caution">
    <text evidence="16">The sequence shown here is derived from an EMBL/GenBank/DDBJ whole genome shotgun (WGS) entry which is preliminary data.</text>
</comment>
<evidence type="ECO:0000256" key="5">
    <source>
        <dbReference type="ARBA" id="ARBA00022840"/>
    </source>
</evidence>
<dbReference type="PRINTS" id="PR00452">
    <property type="entry name" value="SH3DOMAIN"/>
</dbReference>
<feature type="compositionally biased region" description="Basic and acidic residues" evidence="12">
    <location>
        <begin position="1"/>
        <end position="10"/>
    </location>
</feature>
<keyword evidence="6 8" id="KW-0727">SH2 domain</keyword>
<feature type="domain" description="SH3" evidence="14">
    <location>
        <begin position="131"/>
        <end position="192"/>
    </location>
</feature>
<dbReference type="SMART" id="SM00326">
    <property type="entry name" value="SH3"/>
    <property type="match status" value="1"/>
</dbReference>
<dbReference type="CDD" id="cd11850">
    <property type="entry name" value="SH3_Abl"/>
    <property type="match status" value="1"/>
</dbReference>
<dbReference type="InterPro" id="IPR001452">
    <property type="entry name" value="SH3_domain"/>
</dbReference>
<dbReference type="SMR" id="A0A482XLY3"/>
<dbReference type="GO" id="GO:0048468">
    <property type="term" value="P:cell development"/>
    <property type="evidence" value="ECO:0007669"/>
    <property type="project" value="UniProtKB-ARBA"/>
</dbReference>
<dbReference type="InterPro" id="IPR000980">
    <property type="entry name" value="SH2"/>
</dbReference>
<dbReference type="InterPro" id="IPR036028">
    <property type="entry name" value="SH3-like_dom_sf"/>
</dbReference>
<name>A0A482XLY3_LAOST</name>
<feature type="region of interest" description="Disordered" evidence="12">
    <location>
        <begin position="79"/>
        <end position="117"/>
    </location>
</feature>
<keyword evidence="7 11" id="KW-0829">Tyrosine-protein kinase</keyword>
<feature type="domain" description="SH2" evidence="13">
    <location>
        <begin position="198"/>
        <end position="283"/>
    </location>
</feature>
<keyword evidence="2 11" id="KW-0808">Transferase</keyword>
<evidence type="ECO:0000259" key="15">
    <source>
        <dbReference type="PROSITE" id="PS50011"/>
    </source>
</evidence>
<dbReference type="AlphaFoldDB" id="A0A482XLY3"/>
<feature type="domain" description="Protein kinase" evidence="15">
    <location>
        <begin position="265"/>
        <end position="388"/>
    </location>
</feature>
<dbReference type="Gene3D" id="2.30.30.40">
    <property type="entry name" value="SH3 Domains"/>
    <property type="match status" value="1"/>
</dbReference>
<dbReference type="InParanoid" id="A0A482XLY3"/>
<dbReference type="GO" id="GO:0005524">
    <property type="term" value="F:ATP binding"/>
    <property type="evidence" value="ECO:0007669"/>
    <property type="project" value="UniProtKB-UniRule"/>
</dbReference>
<evidence type="ECO:0000256" key="7">
    <source>
        <dbReference type="ARBA" id="ARBA00023137"/>
    </source>
</evidence>
<evidence type="ECO:0000256" key="6">
    <source>
        <dbReference type="ARBA" id="ARBA00022999"/>
    </source>
</evidence>
<gene>
    <name evidence="16" type="ORF">LSTR_LSTR007912</name>
</gene>
<dbReference type="GO" id="GO:0051129">
    <property type="term" value="P:negative regulation of cellular component organization"/>
    <property type="evidence" value="ECO:0007669"/>
    <property type="project" value="UniProtKB-ARBA"/>
</dbReference>
<evidence type="ECO:0000256" key="2">
    <source>
        <dbReference type="ARBA" id="ARBA00022679"/>
    </source>
</evidence>
<evidence type="ECO:0000256" key="4">
    <source>
        <dbReference type="ARBA" id="ARBA00022777"/>
    </source>
</evidence>
<feature type="binding site" evidence="10">
    <location>
        <position position="304"/>
    </location>
    <ligand>
        <name>ATP</name>
        <dbReference type="ChEBI" id="CHEBI:30616"/>
    </ligand>
</feature>
<dbReference type="Gene3D" id="3.30.505.10">
    <property type="entry name" value="SH2 domain"/>
    <property type="match status" value="1"/>
</dbReference>
<keyword evidence="17" id="KW-1185">Reference proteome</keyword>
<evidence type="ECO:0000313" key="17">
    <source>
        <dbReference type="Proteomes" id="UP000291343"/>
    </source>
</evidence>
<dbReference type="SMART" id="SM00252">
    <property type="entry name" value="SH2"/>
    <property type="match status" value="1"/>
</dbReference>
<evidence type="ECO:0000259" key="14">
    <source>
        <dbReference type="PROSITE" id="PS50002"/>
    </source>
</evidence>